<organism evidence="2 3">
    <name type="scientific">Fulvivirga kasyanovii</name>
    <dbReference type="NCBI Taxonomy" id="396812"/>
    <lineage>
        <taxon>Bacteria</taxon>
        <taxon>Pseudomonadati</taxon>
        <taxon>Bacteroidota</taxon>
        <taxon>Cytophagia</taxon>
        <taxon>Cytophagales</taxon>
        <taxon>Fulvivirgaceae</taxon>
        <taxon>Fulvivirga</taxon>
    </lineage>
</organism>
<evidence type="ECO:0008006" key="4">
    <source>
        <dbReference type="Google" id="ProtNLM"/>
    </source>
</evidence>
<dbReference type="RefSeq" id="WP_155173880.1">
    <property type="nucleotide sequence ID" value="NZ_BAAAFL010000004.1"/>
</dbReference>
<name>A0ABW9RSJ9_9BACT</name>
<feature type="signal peptide" evidence="1">
    <location>
        <begin position="1"/>
        <end position="19"/>
    </location>
</feature>
<evidence type="ECO:0000313" key="3">
    <source>
        <dbReference type="Proteomes" id="UP000798808"/>
    </source>
</evidence>
<gene>
    <name evidence="2" type="ORF">E1163_18085</name>
</gene>
<reference evidence="2 3" key="1">
    <citation type="submission" date="2019-02" db="EMBL/GenBank/DDBJ databases">
        <authorList>
            <person name="Goldberg S.R."/>
            <person name="Haltli B.A."/>
            <person name="Correa H."/>
            <person name="Russell K.G."/>
        </authorList>
    </citation>
    <scope>NUCLEOTIDE SEQUENCE [LARGE SCALE GENOMIC DNA]</scope>
    <source>
        <strain evidence="2 3">JCM 16186</strain>
    </source>
</reference>
<dbReference type="Proteomes" id="UP000798808">
    <property type="component" value="Unassembled WGS sequence"/>
</dbReference>
<evidence type="ECO:0000256" key="1">
    <source>
        <dbReference type="SAM" id="SignalP"/>
    </source>
</evidence>
<feature type="chain" id="PRO_5046521132" description="Tetratricopeptide repeat protein" evidence="1">
    <location>
        <begin position="20"/>
        <end position="775"/>
    </location>
</feature>
<accession>A0ABW9RSJ9</accession>
<dbReference type="EMBL" id="SMLW01000602">
    <property type="protein sequence ID" value="MTI26871.1"/>
    <property type="molecule type" value="Genomic_DNA"/>
</dbReference>
<comment type="caution">
    <text evidence="2">The sequence shown here is derived from an EMBL/GenBank/DDBJ whole genome shotgun (WGS) entry which is preliminary data.</text>
</comment>
<proteinExistence type="predicted"/>
<sequence length="775" mass="89549">MKRFLSVMLLLLVSKAALTCGWAPDSDLYFFYNLFYQSNISNKAYYPFLRDESNTFYEGMDGEQVVDIHSGNIAQWQELLSGWSAEDVTKALFAKTQAEFQSAWAGKQGALEKDAKAYMDFARKCSETFAYRAEYSWQYNQIKKSSPSDITNLLNEGMSKYQEETNDQLKARYAYQIIRILHYSDQYQEAIDFFNNHGAAKAPSSEIDYYLLDQVAGCHYSLQDYEHAAYMFLTVFEHSVDRKPSAYLSYKFCVDKGAEGKSYFKGNDDQATYITIKSLRDFTEELGGLRELLAVSPNDKKLELLFVRALNGIEREAWPTNVGLSDIILPRLKSDELAQVKELQQLATTIYNNKNTQNKDFWLLADSYLSFLQNNIPTAKSKLDGVKSKTYTAQVNSLKHVYEVFSWKSIGPKEEAYLAGILSDLNTDSYYYLTKQNWKHLIQDQAGHLYYKNGQLAKAFLTHNDIDKLRYVNSLELIEDFEKLAGQGIYNGFEKQLIARTQSTTGAHSLAAYIKFIKGSYYLLHAQPGKALPYLENNPVSAQPGEGIANFVSARVFSNNIMECFGCDELEVMEDSVFLASVYSFIKPTFSKADLALNLLKLDSMTQDTKQWKRKLSHYLLANYYFNVSNTGYFRGTLTGDGNCCNYDFFPYRSGDRTSEEYIRDREGYNLNYVEGKKRTDYHLAENAYKHYQKVIENSTDKELNARCLYMMAKCELNQMYNQTTNRYWYYKGEAGAEELPYKKSFQKLKREYQSTKFYSQIIEECSFFRYYDGL</sequence>
<keyword evidence="1" id="KW-0732">Signal</keyword>
<evidence type="ECO:0000313" key="2">
    <source>
        <dbReference type="EMBL" id="MTI26871.1"/>
    </source>
</evidence>
<protein>
    <recommendedName>
        <fullName evidence="4">Tetratricopeptide repeat protein</fullName>
    </recommendedName>
</protein>
<keyword evidence="3" id="KW-1185">Reference proteome</keyword>